<dbReference type="AlphaFoldDB" id="A0A317RAH3"/>
<gene>
    <name evidence="2" type="ORF">DFR36_105122</name>
</gene>
<name>A0A317RAH3_9BURK</name>
<comment type="caution">
    <text evidence="2">The sequence shown here is derived from an EMBL/GenBank/DDBJ whole genome shotgun (WGS) entry which is preliminary data.</text>
</comment>
<keyword evidence="1" id="KW-0812">Transmembrane</keyword>
<proteinExistence type="predicted"/>
<dbReference type="Proteomes" id="UP000246483">
    <property type="component" value="Unassembled WGS sequence"/>
</dbReference>
<evidence type="ECO:0000313" key="2">
    <source>
        <dbReference type="EMBL" id="PWW45918.1"/>
    </source>
</evidence>
<organism evidence="2 3">
    <name type="scientific">Melaminivora alkalimesophila</name>
    <dbReference type="NCBI Taxonomy" id="1165852"/>
    <lineage>
        <taxon>Bacteria</taxon>
        <taxon>Pseudomonadati</taxon>
        <taxon>Pseudomonadota</taxon>
        <taxon>Betaproteobacteria</taxon>
        <taxon>Burkholderiales</taxon>
        <taxon>Comamonadaceae</taxon>
        <taxon>Melaminivora</taxon>
    </lineage>
</organism>
<sequence>MGLNEVLTGIVRWTLRLLVVAVGAVLFLSLLVAASVLALLWGVRTLWARATGRPMAPWLRVDPRGAWSTATRSTARWTAHAAHGAAGASARMRGAADVTDVPVREIR</sequence>
<keyword evidence="1" id="KW-1133">Transmembrane helix</keyword>
<evidence type="ECO:0000256" key="1">
    <source>
        <dbReference type="SAM" id="Phobius"/>
    </source>
</evidence>
<protein>
    <submittedName>
        <fullName evidence="2">Uncharacterized protein</fullName>
    </submittedName>
</protein>
<keyword evidence="1" id="KW-0472">Membrane</keyword>
<keyword evidence="3" id="KW-1185">Reference proteome</keyword>
<evidence type="ECO:0000313" key="3">
    <source>
        <dbReference type="Proteomes" id="UP000246483"/>
    </source>
</evidence>
<feature type="transmembrane region" description="Helical" evidence="1">
    <location>
        <begin position="20"/>
        <end position="43"/>
    </location>
</feature>
<dbReference type="EMBL" id="QGUB01000005">
    <property type="protein sequence ID" value="PWW45918.1"/>
    <property type="molecule type" value="Genomic_DNA"/>
</dbReference>
<dbReference type="RefSeq" id="WP_019374447.1">
    <property type="nucleotide sequence ID" value="NZ_ALEE01000537.1"/>
</dbReference>
<reference evidence="2 3" key="1">
    <citation type="submission" date="2018-05" db="EMBL/GenBank/DDBJ databases">
        <title>Genomic Encyclopedia of Type Strains, Phase IV (KMG-IV): sequencing the most valuable type-strain genomes for metagenomic binning, comparative biology and taxonomic classification.</title>
        <authorList>
            <person name="Goeker M."/>
        </authorList>
    </citation>
    <scope>NUCLEOTIDE SEQUENCE [LARGE SCALE GENOMIC DNA]</scope>
    <source>
        <strain evidence="2 3">DSM 26006</strain>
    </source>
</reference>
<accession>A0A317RAH3</accession>